<keyword evidence="2" id="KW-1185">Reference proteome</keyword>
<protein>
    <submittedName>
        <fullName evidence="1">Uncharacterized protein</fullName>
    </submittedName>
</protein>
<evidence type="ECO:0000313" key="1">
    <source>
        <dbReference type="EMBL" id="CAI9721104.1"/>
    </source>
</evidence>
<accession>A0AA36AS32</accession>
<dbReference type="PANTHER" id="PTHR45913:SF5">
    <property type="entry name" value="GENERAL TRANSCRIPTION FACTOR II-I REPEAT DOMAIN-CONTAINING PROTEIN 2A-LIKE PROTEIN"/>
    <property type="match status" value="1"/>
</dbReference>
<sequence>MIYVLIGRHMTGFCKSQSYKFNPRSIDHLQQALCGKHLDISCGLKPVAAVVNFIRNHRQFQAFLEEMDSNFCNLPYYTEVRWLSCGKVLFRFYKLRRKIGLFLTEKNTADSQLSDPSWLSKLSFLVNITSHMNELNLKLQGKNYLICDLYRNITSFRGELSLFEVQLEVGNFSHCQCFQEFCTQNVEHVNLKFQKKLFGS</sequence>
<gene>
    <name evidence="1" type="ORF">OCTVUL_1B010607</name>
</gene>
<name>A0AA36AS32_OCTVU</name>
<evidence type="ECO:0000313" key="2">
    <source>
        <dbReference type="Proteomes" id="UP001162480"/>
    </source>
</evidence>
<proteinExistence type="predicted"/>
<dbReference type="PANTHER" id="PTHR45913">
    <property type="entry name" value="EPM2A-INTERACTING PROTEIN 1"/>
    <property type="match status" value="1"/>
</dbReference>
<reference evidence="1" key="1">
    <citation type="submission" date="2023-08" db="EMBL/GenBank/DDBJ databases">
        <authorList>
            <person name="Alioto T."/>
            <person name="Alioto T."/>
            <person name="Gomez Garrido J."/>
        </authorList>
    </citation>
    <scope>NUCLEOTIDE SEQUENCE</scope>
</reference>
<dbReference type="AlphaFoldDB" id="A0AA36AS32"/>
<organism evidence="1 2">
    <name type="scientific">Octopus vulgaris</name>
    <name type="common">Common octopus</name>
    <dbReference type="NCBI Taxonomy" id="6645"/>
    <lineage>
        <taxon>Eukaryota</taxon>
        <taxon>Metazoa</taxon>
        <taxon>Spiralia</taxon>
        <taxon>Lophotrochozoa</taxon>
        <taxon>Mollusca</taxon>
        <taxon>Cephalopoda</taxon>
        <taxon>Coleoidea</taxon>
        <taxon>Octopodiformes</taxon>
        <taxon>Octopoda</taxon>
        <taxon>Incirrata</taxon>
        <taxon>Octopodidae</taxon>
        <taxon>Octopus</taxon>
    </lineage>
</organism>
<dbReference type="Proteomes" id="UP001162480">
    <property type="component" value="Chromosome 4"/>
</dbReference>
<dbReference type="EMBL" id="OX597817">
    <property type="protein sequence ID" value="CAI9721104.1"/>
    <property type="molecule type" value="Genomic_DNA"/>
</dbReference>